<keyword evidence="1" id="KW-0812">Transmembrane</keyword>
<comment type="caution">
    <text evidence="2">The sequence shown here is derived from an EMBL/GenBank/DDBJ whole genome shotgun (WGS) entry which is preliminary data.</text>
</comment>
<feature type="transmembrane region" description="Helical" evidence="1">
    <location>
        <begin position="73"/>
        <end position="93"/>
    </location>
</feature>
<keyword evidence="1" id="KW-0472">Membrane</keyword>
<organism evidence="2">
    <name type="scientific">marine sediment metagenome</name>
    <dbReference type="NCBI Taxonomy" id="412755"/>
    <lineage>
        <taxon>unclassified sequences</taxon>
        <taxon>metagenomes</taxon>
        <taxon>ecological metagenomes</taxon>
    </lineage>
</organism>
<accession>A0A0F9G162</accession>
<sequence length="177" mass="19078">MDTEKGLPTLSKGLKACLIATLALVVVLVLINQPLKTGSAHQGIVSYQLAGNAEQAWAIVQSWGSNGLQWARLSLWVDFLFVPLYCVTLIMLTRHCILDRPGVRERTTARWIQTLFVSAGLADITENALLLNNLEAPTDAISLAAAISALIKFTALTLGIAGLVIIRASRRHPLVPG</sequence>
<feature type="transmembrane region" description="Helical" evidence="1">
    <location>
        <begin position="140"/>
        <end position="166"/>
    </location>
</feature>
<protein>
    <submittedName>
        <fullName evidence="2">Uncharacterized protein</fullName>
    </submittedName>
</protein>
<dbReference type="AlphaFoldDB" id="A0A0F9G162"/>
<feature type="transmembrane region" description="Helical" evidence="1">
    <location>
        <begin position="114"/>
        <end position="134"/>
    </location>
</feature>
<name>A0A0F9G162_9ZZZZ</name>
<keyword evidence="1" id="KW-1133">Transmembrane helix</keyword>
<dbReference type="EMBL" id="LAZR01028227">
    <property type="protein sequence ID" value="KKL63275.1"/>
    <property type="molecule type" value="Genomic_DNA"/>
</dbReference>
<reference evidence="2" key="1">
    <citation type="journal article" date="2015" name="Nature">
        <title>Complex archaea that bridge the gap between prokaryotes and eukaryotes.</title>
        <authorList>
            <person name="Spang A."/>
            <person name="Saw J.H."/>
            <person name="Jorgensen S.L."/>
            <person name="Zaremba-Niedzwiedzka K."/>
            <person name="Martijn J."/>
            <person name="Lind A.E."/>
            <person name="van Eijk R."/>
            <person name="Schleper C."/>
            <person name="Guy L."/>
            <person name="Ettema T.J."/>
        </authorList>
    </citation>
    <scope>NUCLEOTIDE SEQUENCE</scope>
</reference>
<feature type="transmembrane region" description="Helical" evidence="1">
    <location>
        <begin position="12"/>
        <end position="31"/>
    </location>
</feature>
<gene>
    <name evidence="2" type="ORF">LCGC14_2176730</name>
</gene>
<proteinExistence type="predicted"/>
<evidence type="ECO:0000313" key="2">
    <source>
        <dbReference type="EMBL" id="KKL63275.1"/>
    </source>
</evidence>
<evidence type="ECO:0000256" key="1">
    <source>
        <dbReference type="SAM" id="Phobius"/>
    </source>
</evidence>